<sequence>NRSTYPKRNNVVRCAQARASCLFVNFRSTAALQGNIVALSPFLLSTFVRRAQCSYALLCVCSIL</sequence>
<proteinExistence type="predicted"/>
<keyword evidence="2" id="KW-1185">Reference proteome</keyword>
<dbReference type="Proteomes" id="UP001642487">
    <property type="component" value="Chromosome 6"/>
</dbReference>
<feature type="non-terminal residue" evidence="1">
    <location>
        <position position="64"/>
    </location>
</feature>
<feature type="non-terminal residue" evidence="1">
    <location>
        <position position="1"/>
    </location>
</feature>
<protein>
    <submittedName>
        <fullName evidence="1">Uncharacterized protein</fullName>
    </submittedName>
</protein>
<accession>A0ABP0YU63</accession>
<name>A0ABP0YU63_9ROSI</name>
<reference evidence="1 2" key="1">
    <citation type="submission" date="2024-03" db="EMBL/GenBank/DDBJ databases">
        <authorList>
            <person name="Gkanogiannis A."/>
            <person name="Becerra Lopez-Lavalle L."/>
        </authorList>
    </citation>
    <scope>NUCLEOTIDE SEQUENCE [LARGE SCALE GENOMIC DNA]</scope>
</reference>
<dbReference type="EMBL" id="OZ021740">
    <property type="protein sequence ID" value="CAK9324073.1"/>
    <property type="molecule type" value="Genomic_DNA"/>
</dbReference>
<evidence type="ECO:0000313" key="1">
    <source>
        <dbReference type="EMBL" id="CAK9324073.1"/>
    </source>
</evidence>
<gene>
    <name evidence="1" type="ORF">CITCOLO1_LOCUS16297</name>
</gene>
<organism evidence="1 2">
    <name type="scientific">Citrullus colocynthis</name>
    <name type="common">colocynth</name>
    <dbReference type="NCBI Taxonomy" id="252529"/>
    <lineage>
        <taxon>Eukaryota</taxon>
        <taxon>Viridiplantae</taxon>
        <taxon>Streptophyta</taxon>
        <taxon>Embryophyta</taxon>
        <taxon>Tracheophyta</taxon>
        <taxon>Spermatophyta</taxon>
        <taxon>Magnoliopsida</taxon>
        <taxon>eudicotyledons</taxon>
        <taxon>Gunneridae</taxon>
        <taxon>Pentapetalae</taxon>
        <taxon>rosids</taxon>
        <taxon>fabids</taxon>
        <taxon>Cucurbitales</taxon>
        <taxon>Cucurbitaceae</taxon>
        <taxon>Benincaseae</taxon>
        <taxon>Citrullus</taxon>
    </lineage>
</organism>
<evidence type="ECO:0000313" key="2">
    <source>
        <dbReference type="Proteomes" id="UP001642487"/>
    </source>
</evidence>